<keyword evidence="3" id="KW-1185">Reference proteome</keyword>
<dbReference type="Gene3D" id="3.90.550.10">
    <property type="entry name" value="Spore Coat Polysaccharide Biosynthesis Protein SpsA, Chain A"/>
    <property type="match status" value="1"/>
</dbReference>
<dbReference type="PANTHER" id="PTHR43685:SF13">
    <property type="entry name" value="O ANTIGEN BIOSYNTHESIS RHAMNOSYLTRANSFERASE RFBN"/>
    <property type="match status" value="1"/>
</dbReference>
<dbReference type="GO" id="GO:0044010">
    <property type="term" value="P:single-species biofilm formation"/>
    <property type="evidence" value="ECO:0007669"/>
    <property type="project" value="TreeGrafter"/>
</dbReference>
<dbReference type="PANTHER" id="PTHR43685">
    <property type="entry name" value="GLYCOSYLTRANSFERASE"/>
    <property type="match status" value="1"/>
</dbReference>
<sequence length="358" mass="39972">MGADAPQVSVIIPTLNAGPNFEELLQRLQEQSCPPHEIIVIDSESTDETPQIAKAMGARVLEVKRSQFDHGGTRNRAAEAAKGQILMFMTQDAMPGNEHLIKELIAPLLFGPNISATAPDKLFVNVENKLEADILDKANGQTSTTVAMSYARQLPYPDATPIEKLARESSYPQTPRIQSFEDVEKLGLKAFLCSNVCSAITKEMFLKMGKFQEPVIFNEDLFMSAKLILSGYRIAYCPEAKVIHSHNYSIKQQFKRFFDNGLSLSLNPMIRPYRSVGGAGSRMVLDQMKGLWRQNKAFHIPRLIAESGAKWLGFKLGNYHHRLPNGLVKRFSMHQGIWQHISSISGQTEQAKSKALDQ</sequence>
<dbReference type="Proteomes" id="UP000092024">
    <property type="component" value="Unassembled WGS sequence"/>
</dbReference>
<dbReference type="Pfam" id="PF00535">
    <property type="entry name" value="Glycos_transf_2"/>
    <property type="match status" value="1"/>
</dbReference>
<comment type="caution">
    <text evidence="2">The sequence shown here is derived from an EMBL/GenBank/DDBJ whole genome shotgun (WGS) entry which is preliminary data.</text>
</comment>
<feature type="domain" description="Glycosyltransferase 2-like" evidence="1">
    <location>
        <begin position="9"/>
        <end position="118"/>
    </location>
</feature>
<dbReference type="SUPFAM" id="SSF53448">
    <property type="entry name" value="Nucleotide-diphospho-sugar transferases"/>
    <property type="match status" value="1"/>
</dbReference>
<dbReference type="EMBL" id="LYPA01000065">
    <property type="protein sequence ID" value="OBR64500.1"/>
    <property type="molecule type" value="Genomic_DNA"/>
</dbReference>
<accession>A0A1A5YGH7</accession>
<proteinExistence type="predicted"/>
<organism evidence="2 3">
    <name type="scientific">Paenibacillus oryzae</name>
    <dbReference type="NCBI Taxonomy" id="1844972"/>
    <lineage>
        <taxon>Bacteria</taxon>
        <taxon>Bacillati</taxon>
        <taxon>Bacillota</taxon>
        <taxon>Bacilli</taxon>
        <taxon>Bacillales</taxon>
        <taxon>Paenibacillaceae</taxon>
        <taxon>Paenibacillus</taxon>
    </lineage>
</organism>
<dbReference type="InterPro" id="IPR050834">
    <property type="entry name" value="Glycosyltransf_2"/>
</dbReference>
<dbReference type="InterPro" id="IPR029044">
    <property type="entry name" value="Nucleotide-diphossugar_trans"/>
</dbReference>
<dbReference type="AlphaFoldDB" id="A0A1A5YGH7"/>
<dbReference type="STRING" id="1844972.A7K91_12565"/>
<evidence type="ECO:0000259" key="1">
    <source>
        <dbReference type="Pfam" id="PF00535"/>
    </source>
</evidence>
<evidence type="ECO:0000313" key="2">
    <source>
        <dbReference type="EMBL" id="OBR64500.1"/>
    </source>
</evidence>
<dbReference type="InterPro" id="IPR001173">
    <property type="entry name" value="Glyco_trans_2-like"/>
</dbReference>
<reference evidence="2 3" key="1">
    <citation type="submission" date="2016-05" db="EMBL/GenBank/DDBJ databases">
        <title>Paenibacillus oryzae. sp. nov., isolated from the rice root.</title>
        <authorList>
            <person name="Zhang J."/>
            <person name="Zhang X."/>
        </authorList>
    </citation>
    <scope>NUCLEOTIDE SEQUENCE [LARGE SCALE GENOMIC DNA]</scope>
    <source>
        <strain evidence="2 3">1DrF-4</strain>
    </source>
</reference>
<evidence type="ECO:0000313" key="3">
    <source>
        <dbReference type="Proteomes" id="UP000092024"/>
    </source>
</evidence>
<name>A0A1A5YGH7_9BACL</name>
<protein>
    <recommendedName>
        <fullName evidence="1">Glycosyltransferase 2-like domain-containing protein</fullName>
    </recommendedName>
</protein>
<gene>
    <name evidence="2" type="ORF">A7K91_12565</name>
</gene>